<comment type="pathway">
    <text evidence="3">Protein modification; protein ubiquitination.</text>
</comment>
<dbReference type="GO" id="GO:0016567">
    <property type="term" value="P:protein ubiquitination"/>
    <property type="evidence" value="ECO:0007669"/>
    <property type="project" value="UniProtKB-UniPathway"/>
</dbReference>
<dbReference type="GO" id="GO:0008270">
    <property type="term" value="F:zinc ion binding"/>
    <property type="evidence" value="ECO:0007669"/>
    <property type="project" value="UniProtKB-KW"/>
</dbReference>
<accession>S8CWY6</accession>
<evidence type="ECO:0000256" key="3">
    <source>
        <dbReference type="ARBA" id="ARBA00004906"/>
    </source>
</evidence>
<dbReference type="CDD" id="cd16461">
    <property type="entry name" value="RING-H2_EL5-like"/>
    <property type="match status" value="1"/>
</dbReference>
<keyword evidence="7" id="KW-0479">Metal-binding</keyword>
<evidence type="ECO:0000313" key="17">
    <source>
        <dbReference type="EMBL" id="EPS71380.1"/>
    </source>
</evidence>
<dbReference type="FunFam" id="3.30.40.10:FF:000187">
    <property type="entry name" value="E3 ubiquitin-protein ligase ATL6"/>
    <property type="match status" value="1"/>
</dbReference>
<evidence type="ECO:0000313" key="18">
    <source>
        <dbReference type="Proteomes" id="UP000015453"/>
    </source>
</evidence>
<dbReference type="InterPro" id="IPR001841">
    <property type="entry name" value="Znf_RING"/>
</dbReference>
<dbReference type="Pfam" id="PF13639">
    <property type="entry name" value="zf-RING_2"/>
    <property type="match status" value="1"/>
</dbReference>
<comment type="catalytic activity">
    <reaction evidence="1">
        <text>S-ubiquitinyl-[E2 ubiquitin-conjugating enzyme]-L-cysteine + [acceptor protein]-L-lysine = [E2 ubiquitin-conjugating enzyme]-L-cysteine + N(6)-ubiquitinyl-[acceptor protein]-L-lysine.</text>
        <dbReference type="EC" id="2.3.2.27"/>
    </reaction>
</comment>
<keyword evidence="12 15" id="KW-0472">Membrane</keyword>
<dbReference type="EC" id="2.3.2.27" evidence="4"/>
<evidence type="ECO:0000256" key="7">
    <source>
        <dbReference type="ARBA" id="ARBA00022723"/>
    </source>
</evidence>
<keyword evidence="10" id="KW-0862">Zinc</keyword>
<evidence type="ECO:0000256" key="1">
    <source>
        <dbReference type="ARBA" id="ARBA00000900"/>
    </source>
</evidence>
<feature type="transmembrane region" description="Helical" evidence="15">
    <location>
        <begin position="53"/>
        <end position="76"/>
    </location>
</feature>
<dbReference type="PANTHER" id="PTHR46913:SF22">
    <property type="entry name" value="RING-TYPE E3 UBIQUITIN TRANSFERASE"/>
    <property type="match status" value="1"/>
</dbReference>
<evidence type="ECO:0000256" key="13">
    <source>
        <dbReference type="ARBA" id="ARBA00024209"/>
    </source>
</evidence>
<evidence type="ECO:0000259" key="16">
    <source>
        <dbReference type="PROSITE" id="PS50089"/>
    </source>
</evidence>
<dbReference type="UniPathway" id="UPA00143"/>
<evidence type="ECO:0000256" key="10">
    <source>
        <dbReference type="ARBA" id="ARBA00022833"/>
    </source>
</evidence>
<proteinExistence type="inferred from homology"/>
<organism evidence="17 18">
    <name type="scientific">Genlisea aurea</name>
    <dbReference type="NCBI Taxonomy" id="192259"/>
    <lineage>
        <taxon>Eukaryota</taxon>
        <taxon>Viridiplantae</taxon>
        <taxon>Streptophyta</taxon>
        <taxon>Embryophyta</taxon>
        <taxon>Tracheophyta</taxon>
        <taxon>Spermatophyta</taxon>
        <taxon>Magnoliopsida</taxon>
        <taxon>eudicotyledons</taxon>
        <taxon>Gunneridae</taxon>
        <taxon>Pentapetalae</taxon>
        <taxon>asterids</taxon>
        <taxon>lamiids</taxon>
        <taxon>Lamiales</taxon>
        <taxon>Lentibulariaceae</taxon>
        <taxon>Genlisea</taxon>
    </lineage>
</organism>
<dbReference type="Proteomes" id="UP000015453">
    <property type="component" value="Unassembled WGS sequence"/>
</dbReference>
<evidence type="ECO:0000256" key="12">
    <source>
        <dbReference type="ARBA" id="ARBA00023136"/>
    </source>
</evidence>
<gene>
    <name evidence="17" type="ORF">M569_03379</name>
</gene>
<dbReference type="GO" id="GO:0016020">
    <property type="term" value="C:membrane"/>
    <property type="evidence" value="ECO:0007669"/>
    <property type="project" value="UniProtKB-SubCell"/>
</dbReference>
<reference evidence="17 18" key="1">
    <citation type="journal article" date="2013" name="BMC Genomics">
        <title>The miniature genome of a carnivorous plant Genlisea aurea contains a low number of genes and short non-coding sequences.</title>
        <authorList>
            <person name="Leushkin E.V."/>
            <person name="Sutormin R.A."/>
            <person name="Nabieva E.R."/>
            <person name="Penin A.A."/>
            <person name="Kondrashov A.S."/>
            <person name="Logacheva M.D."/>
        </authorList>
    </citation>
    <scope>NUCLEOTIDE SEQUENCE [LARGE SCALE GENOMIC DNA]</scope>
</reference>
<keyword evidence="11 15" id="KW-1133">Transmembrane helix</keyword>
<feature type="domain" description="RING-type" evidence="16">
    <location>
        <begin position="136"/>
        <end position="178"/>
    </location>
</feature>
<protein>
    <recommendedName>
        <fullName evidence="4">RING-type E3 ubiquitin transferase</fullName>
        <ecNumber evidence="4">2.3.2.27</ecNumber>
    </recommendedName>
</protein>
<keyword evidence="5" id="KW-0808">Transferase</keyword>
<dbReference type="SMART" id="SM00184">
    <property type="entry name" value="RING"/>
    <property type="match status" value="1"/>
</dbReference>
<dbReference type="AlphaFoldDB" id="S8CWY6"/>
<evidence type="ECO:0000256" key="15">
    <source>
        <dbReference type="SAM" id="Phobius"/>
    </source>
</evidence>
<dbReference type="Gene3D" id="3.30.40.10">
    <property type="entry name" value="Zinc/RING finger domain, C3HC4 (zinc finger)"/>
    <property type="match status" value="1"/>
</dbReference>
<name>S8CWY6_9LAMI</name>
<keyword evidence="9" id="KW-0833">Ubl conjugation pathway</keyword>
<evidence type="ECO:0000256" key="14">
    <source>
        <dbReference type="PROSITE-ProRule" id="PRU00175"/>
    </source>
</evidence>
<dbReference type="InterPro" id="IPR013083">
    <property type="entry name" value="Znf_RING/FYVE/PHD"/>
</dbReference>
<keyword evidence="6 15" id="KW-0812">Transmembrane</keyword>
<keyword evidence="18" id="KW-1185">Reference proteome</keyword>
<evidence type="ECO:0000256" key="9">
    <source>
        <dbReference type="ARBA" id="ARBA00022786"/>
    </source>
</evidence>
<comment type="similarity">
    <text evidence="13">Belongs to the RING-type zinc finger family. ATL subfamily.</text>
</comment>
<feature type="non-terminal residue" evidence="17">
    <location>
        <position position="212"/>
    </location>
</feature>
<evidence type="ECO:0000256" key="8">
    <source>
        <dbReference type="ARBA" id="ARBA00022771"/>
    </source>
</evidence>
<dbReference type="GO" id="GO:0061630">
    <property type="term" value="F:ubiquitin protein ligase activity"/>
    <property type="evidence" value="ECO:0007669"/>
    <property type="project" value="UniProtKB-EC"/>
</dbReference>
<dbReference type="EMBL" id="AUSU01001282">
    <property type="protein sequence ID" value="EPS71380.1"/>
    <property type="molecule type" value="Genomic_DNA"/>
</dbReference>
<dbReference type="PANTHER" id="PTHR46913">
    <property type="entry name" value="RING-H2 FINGER PROTEIN ATL16"/>
    <property type="match status" value="1"/>
</dbReference>
<dbReference type="InterPro" id="IPR044600">
    <property type="entry name" value="ATL1/ATL16-like"/>
</dbReference>
<dbReference type="SUPFAM" id="SSF57850">
    <property type="entry name" value="RING/U-box"/>
    <property type="match status" value="1"/>
</dbReference>
<evidence type="ECO:0000256" key="11">
    <source>
        <dbReference type="ARBA" id="ARBA00022989"/>
    </source>
</evidence>
<comment type="subcellular location">
    <subcellularLocation>
        <location evidence="2">Membrane</location>
        <topology evidence="2">Single-pass membrane protein</topology>
    </subcellularLocation>
</comment>
<comment type="caution">
    <text evidence="17">The sequence shown here is derived from an EMBL/GenBank/DDBJ whole genome shotgun (WGS) entry which is preliminary data.</text>
</comment>
<keyword evidence="8 14" id="KW-0863">Zinc-finger</keyword>
<evidence type="ECO:0000256" key="2">
    <source>
        <dbReference type="ARBA" id="ARBA00004167"/>
    </source>
</evidence>
<evidence type="ECO:0000256" key="6">
    <source>
        <dbReference type="ARBA" id="ARBA00022692"/>
    </source>
</evidence>
<dbReference type="OrthoDB" id="9984778at2759"/>
<evidence type="ECO:0000256" key="4">
    <source>
        <dbReference type="ARBA" id="ARBA00012483"/>
    </source>
</evidence>
<dbReference type="PROSITE" id="PS50089">
    <property type="entry name" value="ZF_RING_2"/>
    <property type="match status" value="1"/>
</dbReference>
<evidence type="ECO:0000256" key="5">
    <source>
        <dbReference type="ARBA" id="ARBA00022679"/>
    </source>
</evidence>
<sequence length="212" mass="23121">MGSVGSQNPWAPYDAAKECTPDVCSIYCPQFCYLIFPPPPPPPDDSGGGATQFSPLIIAVIGVLASAFLLVGYYALVARLCWRRSDDSNSADQISGTVFVGRDRWNSGGGLDEAIIEKISVCKYEKGNGSIEGTDCAVCLSEFRENETLRLLPNCSHAFHLPCIDIWLRSNSTCPLCRADISFFPNPTPPPPVAADHPYEFPRQEDVVFVID</sequence>